<feature type="non-terminal residue" evidence="1">
    <location>
        <position position="1"/>
    </location>
</feature>
<dbReference type="AlphaFoldDB" id="A0AAV5WM79"/>
<organism evidence="1 2">
    <name type="scientific">Pristionchus fissidentatus</name>
    <dbReference type="NCBI Taxonomy" id="1538716"/>
    <lineage>
        <taxon>Eukaryota</taxon>
        <taxon>Metazoa</taxon>
        <taxon>Ecdysozoa</taxon>
        <taxon>Nematoda</taxon>
        <taxon>Chromadorea</taxon>
        <taxon>Rhabditida</taxon>
        <taxon>Rhabditina</taxon>
        <taxon>Diplogasteromorpha</taxon>
        <taxon>Diplogasteroidea</taxon>
        <taxon>Neodiplogasteridae</taxon>
        <taxon>Pristionchus</taxon>
    </lineage>
</organism>
<protein>
    <submittedName>
        <fullName evidence="1">Uncharacterized protein</fullName>
    </submittedName>
</protein>
<reference evidence="1" key="1">
    <citation type="submission" date="2023-10" db="EMBL/GenBank/DDBJ databases">
        <title>Genome assembly of Pristionchus species.</title>
        <authorList>
            <person name="Yoshida K."/>
            <person name="Sommer R.J."/>
        </authorList>
    </citation>
    <scope>NUCLEOTIDE SEQUENCE</scope>
    <source>
        <strain evidence="1">RS5133</strain>
    </source>
</reference>
<gene>
    <name evidence="1" type="ORF">PFISCL1PPCAC_24383</name>
</gene>
<dbReference type="Proteomes" id="UP001432322">
    <property type="component" value="Unassembled WGS sequence"/>
</dbReference>
<evidence type="ECO:0000313" key="1">
    <source>
        <dbReference type="EMBL" id="GMT33086.1"/>
    </source>
</evidence>
<name>A0AAV5WM79_9BILA</name>
<sequence length="167" mass="19639">RDELPTEFTVRLPKQLFYDTEGIEYNVADPKNRIVRETPLSTPRCIQVDPQAFGFPDPQMMSNCVVWKRRALFFCGGHLWTLWLDDFNWNCDHVQDHQGNVWESSNGDDFVTFVDEERGFVELIRVRPSLEKVEKITATTIWLDAKPHFDIDRFTSLKDRVNTVMDK</sequence>
<evidence type="ECO:0000313" key="2">
    <source>
        <dbReference type="Proteomes" id="UP001432322"/>
    </source>
</evidence>
<keyword evidence="2" id="KW-1185">Reference proteome</keyword>
<comment type="caution">
    <text evidence="1">The sequence shown here is derived from an EMBL/GenBank/DDBJ whole genome shotgun (WGS) entry which is preliminary data.</text>
</comment>
<feature type="non-terminal residue" evidence="1">
    <location>
        <position position="167"/>
    </location>
</feature>
<proteinExistence type="predicted"/>
<dbReference type="EMBL" id="BTSY01000006">
    <property type="protein sequence ID" value="GMT33086.1"/>
    <property type="molecule type" value="Genomic_DNA"/>
</dbReference>
<accession>A0AAV5WM79</accession>